<dbReference type="Pfam" id="PF11249">
    <property type="entry name" value="DUF3047"/>
    <property type="match status" value="1"/>
</dbReference>
<accession>A0A7V8JT23</accession>
<evidence type="ECO:0008006" key="3">
    <source>
        <dbReference type="Google" id="ProtNLM"/>
    </source>
</evidence>
<evidence type="ECO:0000313" key="1">
    <source>
        <dbReference type="EMBL" id="KAF1040227.1"/>
    </source>
</evidence>
<evidence type="ECO:0000313" key="2">
    <source>
        <dbReference type="Proteomes" id="UP000462435"/>
    </source>
</evidence>
<dbReference type="EMBL" id="WNDX01000145">
    <property type="protein sequence ID" value="KAF1040227.1"/>
    <property type="molecule type" value="Genomic_DNA"/>
</dbReference>
<gene>
    <name evidence="1" type="ORF">GAK35_03591</name>
</gene>
<proteinExistence type="predicted"/>
<organism evidence="1 2">
    <name type="scientific">Herbaspirillum frisingense</name>
    <dbReference type="NCBI Taxonomy" id="92645"/>
    <lineage>
        <taxon>Bacteria</taxon>
        <taxon>Pseudomonadati</taxon>
        <taxon>Pseudomonadota</taxon>
        <taxon>Betaproteobacteria</taxon>
        <taxon>Burkholderiales</taxon>
        <taxon>Oxalobacteraceae</taxon>
        <taxon>Herbaspirillum</taxon>
    </lineage>
</organism>
<comment type="caution">
    <text evidence="1">The sequence shown here is derived from an EMBL/GenBank/DDBJ whole genome shotgun (WGS) entry which is preliminary data.</text>
</comment>
<name>A0A7V8JT23_9BURK</name>
<sequence length="283" mass="30755">MNLRLPLCSAVRSTASSNRSSVVARGLLAAACIAGALALAGCAGQKRAPSPEAAAKQARLDQALALFSTNPPDGLPSGWEPLVLTRKKKTTEYQLIGDAGRTVLRAYADQASSGLRHEVNIDVNKKPWLTWSWKTSALIPGADNTQRETEDSPVRIVLAFDGDHDKLSLMDTILFDTAKLLTGHDLPYATLMYIWENKAPVGTVIANNRTGRIQMMVAESGPAHVGQWVQYQRNVAEDYEKVFGEKPGRLIGVGVLTDTDNTLQKVEAWYGDIRLLREADGGE</sequence>
<dbReference type="AlphaFoldDB" id="A0A7V8JT23"/>
<dbReference type="Proteomes" id="UP000462435">
    <property type="component" value="Unassembled WGS sequence"/>
</dbReference>
<protein>
    <recommendedName>
        <fullName evidence="3">DUF3047 domain-containing protein</fullName>
    </recommendedName>
</protein>
<reference evidence="2" key="1">
    <citation type="journal article" date="2020" name="MBio">
        <title>Horizontal gene transfer to a defensive symbiont with a reduced genome amongst a multipartite beetle microbiome.</title>
        <authorList>
            <person name="Waterworth S.C."/>
            <person name="Florez L.V."/>
            <person name="Rees E.R."/>
            <person name="Hertweck C."/>
            <person name="Kaltenpoth M."/>
            <person name="Kwan J.C."/>
        </authorList>
    </citation>
    <scope>NUCLEOTIDE SEQUENCE [LARGE SCALE GENOMIC DNA]</scope>
</reference>
<dbReference type="InterPro" id="IPR021409">
    <property type="entry name" value="DUF3047"/>
</dbReference>